<evidence type="ECO:0000313" key="3">
    <source>
        <dbReference type="Proteomes" id="UP000198788"/>
    </source>
</evidence>
<feature type="compositionally biased region" description="Basic and acidic residues" evidence="1">
    <location>
        <begin position="101"/>
        <end position="115"/>
    </location>
</feature>
<organism evidence="2 3">
    <name type="scientific">Brevundimonas viscosa</name>
    <dbReference type="NCBI Taxonomy" id="871741"/>
    <lineage>
        <taxon>Bacteria</taxon>
        <taxon>Pseudomonadati</taxon>
        <taxon>Pseudomonadota</taxon>
        <taxon>Alphaproteobacteria</taxon>
        <taxon>Caulobacterales</taxon>
        <taxon>Caulobacteraceae</taxon>
        <taxon>Brevundimonas</taxon>
    </lineage>
</organism>
<name>A0A1I6NRG2_9CAUL</name>
<dbReference type="OrthoDB" id="7207160at2"/>
<sequence>MTDEVAPVAPVGSRDRRAAERRAAERRVASASRALVPAAPPEEAAGEAARAASPPPSDPGAAVFAAQLMGQTGQRRGLKGGPPVLDAARAAYLETRYSGAADRRPKPGRTEDTDI</sequence>
<dbReference type="AlphaFoldDB" id="A0A1I6NRG2"/>
<dbReference type="Proteomes" id="UP000198788">
    <property type="component" value="Unassembled WGS sequence"/>
</dbReference>
<proteinExistence type="predicted"/>
<protein>
    <submittedName>
        <fullName evidence="2">Uncharacterized protein</fullName>
    </submittedName>
</protein>
<dbReference type="STRING" id="871741.SAMN05192570_0393"/>
<feature type="region of interest" description="Disordered" evidence="1">
    <location>
        <begin position="96"/>
        <end position="115"/>
    </location>
</feature>
<evidence type="ECO:0000256" key="1">
    <source>
        <dbReference type="SAM" id="MobiDB-lite"/>
    </source>
</evidence>
<gene>
    <name evidence="2" type="ORF">SAMN05192570_0393</name>
</gene>
<evidence type="ECO:0000313" key="2">
    <source>
        <dbReference type="EMBL" id="SFS30485.1"/>
    </source>
</evidence>
<keyword evidence="3" id="KW-1185">Reference proteome</keyword>
<reference evidence="3" key="1">
    <citation type="submission" date="2016-10" db="EMBL/GenBank/DDBJ databases">
        <authorList>
            <person name="Varghese N."/>
            <person name="Submissions S."/>
        </authorList>
    </citation>
    <scope>NUCLEOTIDE SEQUENCE [LARGE SCALE GENOMIC DNA]</scope>
    <source>
        <strain evidence="3">CGMCC 1.10683</strain>
    </source>
</reference>
<dbReference type="EMBL" id="FOZV01000001">
    <property type="protein sequence ID" value="SFS30485.1"/>
    <property type="molecule type" value="Genomic_DNA"/>
</dbReference>
<feature type="compositionally biased region" description="Basic and acidic residues" evidence="1">
    <location>
        <begin position="13"/>
        <end position="28"/>
    </location>
</feature>
<feature type="compositionally biased region" description="Low complexity" evidence="1">
    <location>
        <begin position="29"/>
        <end position="52"/>
    </location>
</feature>
<dbReference type="RefSeq" id="WP_092306205.1">
    <property type="nucleotide sequence ID" value="NZ_FOZV01000001.1"/>
</dbReference>
<accession>A0A1I6NRG2</accession>
<feature type="region of interest" description="Disordered" evidence="1">
    <location>
        <begin position="1"/>
        <end position="62"/>
    </location>
</feature>